<organism evidence="11 12">
    <name type="scientific">Penicillium olsonii</name>
    <dbReference type="NCBI Taxonomy" id="99116"/>
    <lineage>
        <taxon>Eukaryota</taxon>
        <taxon>Fungi</taxon>
        <taxon>Dikarya</taxon>
        <taxon>Ascomycota</taxon>
        <taxon>Pezizomycotina</taxon>
        <taxon>Eurotiomycetes</taxon>
        <taxon>Eurotiomycetidae</taxon>
        <taxon>Eurotiales</taxon>
        <taxon>Aspergillaceae</taxon>
        <taxon>Penicillium</taxon>
    </lineage>
</organism>
<evidence type="ECO:0000256" key="9">
    <source>
        <dbReference type="SAM" id="MobiDB-lite"/>
    </source>
</evidence>
<dbReference type="InterPro" id="IPR036322">
    <property type="entry name" value="WD40_repeat_dom_sf"/>
</dbReference>
<dbReference type="SMART" id="SM00320">
    <property type="entry name" value="WD40"/>
    <property type="match status" value="2"/>
</dbReference>
<dbReference type="GO" id="GO:0006364">
    <property type="term" value="P:rRNA processing"/>
    <property type="evidence" value="ECO:0007669"/>
    <property type="project" value="UniProtKB-KW"/>
</dbReference>
<name>A0A9W4N0I5_PENOL</name>
<evidence type="ECO:0000256" key="5">
    <source>
        <dbReference type="ARBA" id="ARBA00022737"/>
    </source>
</evidence>
<gene>
    <name evidence="11" type="ORF">POLS_LOCUS8124</name>
</gene>
<evidence type="ECO:0000256" key="4">
    <source>
        <dbReference type="ARBA" id="ARBA00022574"/>
    </source>
</evidence>
<protein>
    <recommendedName>
        <fullName evidence="10">WD repeat-containing protein 75 second beta-propeller domain-containing protein</fullName>
    </recommendedName>
</protein>
<feature type="repeat" description="WD" evidence="8">
    <location>
        <begin position="367"/>
        <end position="408"/>
    </location>
</feature>
<keyword evidence="4 8" id="KW-0853">WD repeat</keyword>
<keyword evidence="3" id="KW-0698">rRNA processing</keyword>
<dbReference type="GO" id="GO:0032040">
    <property type="term" value="C:small-subunit processome"/>
    <property type="evidence" value="ECO:0007669"/>
    <property type="project" value="InterPro"/>
</dbReference>
<dbReference type="PROSITE" id="PS50294">
    <property type="entry name" value="WD_REPEATS_REGION"/>
    <property type="match status" value="1"/>
</dbReference>
<dbReference type="GO" id="GO:0003723">
    <property type="term" value="F:RNA binding"/>
    <property type="evidence" value="ECO:0007669"/>
    <property type="project" value="InterPro"/>
</dbReference>
<evidence type="ECO:0000313" key="11">
    <source>
        <dbReference type="EMBL" id="CAG8221915.1"/>
    </source>
</evidence>
<accession>A0A9W4N0I5</accession>
<keyword evidence="2" id="KW-0690">Ribosome biogenesis</keyword>
<dbReference type="Proteomes" id="UP001153618">
    <property type="component" value="Unassembled WGS sequence"/>
</dbReference>
<feature type="compositionally biased region" description="Basic and acidic residues" evidence="9">
    <location>
        <begin position="62"/>
        <end position="78"/>
    </location>
</feature>
<dbReference type="InterPro" id="IPR015943">
    <property type="entry name" value="WD40/YVTN_repeat-like_dom_sf"/>
</dbReference>
<dbReference type="Pfam" id="PF23869">
    <property type="entry name" value="Beta-prop_WDR75_1st"/>
    <property type="match status" value="1"/>
</dbReference>
<evidence type="ECO:0000256" key="8">
    <source>
        <dbReference type="PROSITE-ProRule" id="PRU00221"/>
    </source>
</evidence>
<evidence type="ECO:0000259" key="10">
    <source>
        <dbReference type="Pfam" id="PF23769"/>
    </source>
</evidence>
<feature type="compositionally biased region" description="Polar residues" evidence="9">
    <location>
        <begin position="86"/>
        <end position="108"/>
    </location>
</feature>
<dbReference type="SUPFAM" id="SSF50998">
    <property type="entry name" value="Quinoprotein alcohol dehydrogenase-like"/>
    <property type="match status" value="1"/>
</dbReference>
<dbReference type="EMBL" id="CAJVOS010000060">
    <property type="protein sequence ID" value="CAG8221915.1"/>
    <property type="molecule type" value="Genomic_DNA"/>
</dbReference>
<keyword evidence="6" id="KW-0804">Transcription</keyword>
<evidence type="ECO:0000256" key="6">
    <source>
        <dbReference type="ARBA" id="ARBA00023163"/>
    </source>
</evidence>
<reference evidence="11" key="1">
    <citation type="submission" date="2021-07" db="EMBL/GenBank/DDBJ databases">
        <authorList>
            <person name="Branca A.L. A."/>
        </authorList>
    </citation>
    <scope>NUCLEOTIDE SEQUENCE</scope>
</reference>
<dbReference type="PANTHER" id="PTHR44215:SF1">
    <property type="entry name" value="WD REPEAT-CONTAINING PROTEIN 75"/>
    <property type="match status" value="1"/>
</dbReference>
<dbReference type="AlphaFoldDB" id="A0A9W4N0I5"/>
<sequence length="932" mass="101005">MRSFFSRLFRSPYSTLCNCPPICTSYDRLNCRTRHSTQHDSSSLRSYKMAANQSARQQKRSRPSDAAEKPARSNDERSKKRRVSGANESKNPQTTKESKAVTVSSGDIQSDAEAKQKAPAPWSFSRPIGGRYTNLDPILTEDETSLLVGLDTAVQVIATSTSRITRTIQLEAGQIIVGLNICPQDHENLYVFTLSGSISKWNWTTGKRIARWETTSKTIATSLASIGKEGQKSSLCYSIISSKGGKRQISVSPLGDEKIQGTTILETSQRLTFIKVTGNGRVVLASDGSHLFLGTTTGSGLENLQNVQYNWREVVLPVQAASFDIKGSESIDLAVGATTGPILVYQNILDTLFGKESGDKKAAPRKLHWHREACNTLRWSKDGNYIISGGNESVMVLWQLDTGRKSFLPHLSSPICNIVVSASGSSYVVKLADNSIMVLSTRELQPIASITGLQLSPDTGASVGSVVAKIHPQQPERLFVSVPASHQFTQSQNGPQSANAAVLQTYDIRANSSISRQALARTNATTLNIGPEGTHVIAPDVKHLDIVHDAKWLATVDTWAPHTQDVEALDRKAAATHQEVFLKFWKWDASSDTWELVTRVDGPHFSANHHATVLGLASRPGVHEFATLGADSTLRFWCPTVKHRSGLRAKDQPEQQLNTWKCRGIVDLKGCLDTAQDSSLKSACMSFSEDGSVLAVCLPATSAANDGLVLLIDARECSVHYRRTGVFLGNPCSTSFLGGQLIIASTHSVVAWNAVDDVVRTIQSSDSVDSQGTENTMIAVNARTNSLAITSATAHKKKNKARFEIKIYDASTFEVVFQEALKSAPVSLLADAYSGDYIVLDSAATVQRLGCLDKASQKSQNNQSRDVTGQIDSGLSTLFSRTEKPAQAQIEDVADFSAQTKGLAGVFGETPSFSLPAIGVLFRNVVQTLGSN</sequence>
<feature type="domain" description="WD repeat-containing protein 75 second beta-propeller" evidence="10">
    <location>
        <begin position="566"/>
        <end position="698"/>
    </location>
</feature>
<dbReference type="InterPro" id="IPR057644">
    <property type="entry name" value="Beta-prop_WDR75_2nd"/>
</dbReference>
<dbReference type="OrthoDB" id="4096at2759"/>
<dbReference type="Pfam" id="PF23769">
    <property type="entry name" value="Beta-prop_WDR75_2nd"/>
    <property type="match status" value="1"/>
</dbReference>
<dbReference type="SUPFAM" id="SSF50978">
    <property type="entry name" value="WD40 repeat-like"/>
    <property type="match status" value="1"/>
</dbReference>
<evidence type="ECO:0000256" key="7">
    <source>
        <dbReference type="ARBA" id="ARBA00023242"/>
    </source>
</evidence>
<feature type="compositionally biased region" description="Polar residues" evidence="9">
    <location>
        <begin position="39"/>
        <end position="56"/>
    </location>
</feature>
<proteinExistence type="predicted"/>
<dbReference type="InterPro" id="IPR001680">
    <property type="entry name" value="WD40_rpt"/>
</dbReference>
<dbReference type="InterPro" id="IPR053826">
    <property type="entry name" value="WDR75"/>
</dbReference>
<comment type="subcellular location">
    <subcellularLocation>
        <location evidence="1">Nucleus</location>
        <location evidence="1">Nucleolus</location>
    </subcellularLocation>
</comment>
<evidence type="ECO:0000256" key="3">
    <source>
        <dbReference type="ARBA" id="ARBA00022552"/>
    </source>
</evidence>
<evidence type="ECO:0000313" key="12">
    <source>
        <dbReference type="Proteomes" id="UP001153618"/>
    </source>
</evidence>
<evidence type="ECO:0000256" key="2">
    <source>
        <dbReference type="ARBA" id="ARBA00022517"/>
    </source>
</evidence>
<keyword evidence="5" id="KW-0677">Repeat</keyword>
<keyword evidence="7" id="KW-0539">Nucleus</keyword>
<dbReference type="Gene3D" id="2.130.10.10">
    <property type="entry name" value="YVTN repeat-like/Quinoprotein amine dehydrogenase"/>
    <property type="match status" value="1"/>
</dbReference>
<dbReference type="InterPro" id="IPR011047">
    <property type="entry name" value="Quinoprotein_ADH-like_sf"/>
</dbReference>
<feature type="region of interest" description="Disordered" evidence="9">
    <location>
        <begin position="33"/>
        <end position="126"/>
    </location>
</feature>
<dbReference type="GO" id="GO:2000234">
    <property type="term" value="P:positive regulation of rRNA processing"/>
    <property type="evidence" value="ECO:0007669"/>
    <property type="project" value="TreeGrafter"/>
</dbReference>
<keyword evidence="12" id="KW-1185">Reference proteome</keyword>
<comment type="caution">
    <text evidence="11">The sequence shown here is derived from an EMBL/GenBank/DDBJ whole genome shotgun (WGS) entry which is preliminary data.</text>
</comment>
<dbReference type="PROSITE" id="PS50082">
    <property type="entry name" value="WD_REPEATS_2"/>
    <property type="match status" value="1"/>
</dbReference>
<dbReference type="GO" id="GO:0045943">
    <property type="term" value="P:positive regulation of transcription by RNA polymerase I"/>
    <property type="evidence" value="ECO:0007669"/>
    <property type="project" value="InterPro"/>
</dbReference>
<dbReference type="PANTHER" id="PTHR44215">
    <property type="entry name" value="WD REPEAT-CONTAINING PROTEIN 75"/>
    <property type="match status" value="1"/>
</dbReference>
<evidence type="ECO:0000256" key="1">
    <source>
        <dbReference type="ARBA" id="ARBA00004604"/>
    </source>
</evidence>